<evidence type="ECO:0000256" key="9">
    <source>
        <dbReference type="HAMAP-Rule" id="MF_00021"/>
    </source>
</evidence>
<evidence type="ECO:0000256" key="6">
    <source>
        <dbReference type="ARBA" id="ARBA00022840"/>
    </source>
</evidence>
<feature type="binding site" evidence="9">
    <location>
        <position position="296"/>
    </location>
    <ligand>
        <name>ATP</name>
        <dbReference type="ChEBI" id="CHEBI:30616"/>
    </ligand>
</feature>
<dbReference type="RefSeq" id="WP_309550893.1">
    <property type="nucleotide sequence ID" value="NZ_JAVJGV010000001.1"/>
</dbReference>
<organism evidence="11 12">
    <name type="scientific">Staphylococcus coagulans</name>
    <dbReference type="NCBI Taxonomy" id="74706"/>
    <lineage>
        <taxon>Bacteria</taxon>
        <taxon>Bacillati</taxon>
        <taxon>Bacillota</taxon>
        <taxon>Bacilli</taxon>
        <taxon>Bacillales</taxon>
        <taxon>Staphylococcaceae</taxon>
        <taxon>Staphylococcus</taxon>
    </lineage>
</organism>
<dbReference type="PANTHER" id="PTHR43209">
    <property type="entry name" value="TRNA SULFURTRANSFERASE"/>
    <property type="match status" value="1"/>
</dbReference>
<keyword evidence="12" id="KW-1185">Reference proteome</keyword>
<feature type="binding site" evidence="9">
    <location>
        <begin position="208"/>
        <end position="209"/>
    </location>
    <ligand>
        <name>ATP</name>
        <dbReference type="ChEBI" id="CHEBI:30616"/>
    </ligand>
</feature>
<proteinExistence type="inferred from homology"/>
<dbReference type="SUPFAM" id="SSF143437">
    <property type="entry name" value="THUMP domain-like"/>
    <property type="match status" value="1"/>
</dbReference>
<dbReference type="InterPro" id="IPR049962">
    <property type="entry name" value="THUMP_ThiI"/>
</dbReference>
<dbReference type="InterPro" id="IPR054173">
    <property type="entry name" value="ThiI_fer"/>
</dbReference>
<dbReference type="SUPFAM" id="SSF52402">
    <property type="entry name" value="Adenine nucleotide alpha hydrolases-like"/>
    <property type="match status" value="1"/>
</dbReference>
<keyword evidence="8 9" id="KW-0784">Thiamine biosynthesis</keyword>
<feature type="binding site" evidence="9">
    <location>
        <position position="265"/>
    </location>
    <ligand>
        <name>ATP</name>
        <dbReference type="ChEBI" id="CHEBI:30616"/>
    </ligand>
</feature>
<protein>
    <recommendedName>
        <fullName evidence="9">Probable tRNA sulfurtransferase</fullName>
        <ecNumber evidence="9">2.8.1.4</ecNumber>
    </recommendedName>
    <alternativeName>
        <fullName evidence="9">Sulfur carrier protein ThiS sulfurtransferase</fullName>
    </alternativeName>
    <alternativeName>
        <fullName evidence="9">Thiamine biosynthesis protein ThiI</fullName>
    </alternativeName>
    <alternativeName>
        <fullName evidence="9">tRNA 4-thiouridine synthase</fullName>
    </alternativeName>
</protein>
<comment type="subcellular location">
    <subcellularLocation>
        <location evidence="1 9">Cytoplasm</location>
    </subcellularLocation>
</comment>
<dbReference type="InterPro" id="IPR049961">
    <property type="entry name" value="ThiI_N"/>
</dbReference>
<evidence type="ECO:0000313" key="12">
    <source>
        <dbReference type="Proteomes" id="UP001255050"/>
    </source>
</evidence>
<dbReference type="SMART" id="SM00981">
    <property type="entry name" value="THUMP"/>
    <property type="match status" value="1"/>
</dbReference>
<dbReference type="Pfam" id="PF22025">
    <property type="entry name" value="ThiI_fer"/>
    <property type="match status" value="1"/>
</dbReference>
<comment type="similarity">
    <text evidence="9">Belongs to the ThiI family.</text>
</comment>
<comment type="function">
    <text evidence="9">Catalyzes the ATP-dependent transfer of a sulfur to tRNA to produce 4-thiouridine in position 8 of tRNAs, which functions as a near-UV photosensor. Also catalyzes the transfer of sulfur to the sulfur carrier protein ThiS, forming ThiS-thiocarboxylate. This is a step in the synthesis of thiazole, in the thiamine biosynthesis pathway. The sulfur is donated as persulfide by IscS.</text>
</comment>
<dbReference type="Proteomes" id="UP001255050">
    <property type="component" value="Unassembled WGS sequence"/>
</dbReference>
<dbReference type="CDD" id="cd01712">
    <property type="entry name" value="PPase_ThiI"/>
    <property type="match status" value="1"/>
</dbReference>
<reference evidence="11 12" key="1">
    <citation type="submission" date="2023-08" db="EMBL/GenBank/DDBJ databases">
        <title>Whole genome sequencing of Staphylococcus coagulans NN-2474.</title>
        <authorList>
            <person name="Kropotov V.S."/>
            <person name="Boriskina E.V."/>
            <person name="Gordinskaya N.A."/>
            <person name="Shkurkina I.S."/>
            <person name="Kryazhev D.V."/>
            <person name="Alekseeva A.E."/>
            <person name="Makhova M.A."/>
        </authorList>
    </citation>
    <scope>NUCLEOTIDE SEQUENCE [LARGE SCALE GENOMIC DNA]</scope>
    <source>
        <strain evidence="11 12">NN-2474</strain>
    </source>
</reference>
<comment type="caution">
    <text evidence="11">The sequence shown here is derived from an EMBL/GenBank/DDBJ whole genome shotgun (WGS) entry which is preliminary data.</text>
</comment>
<evidence type="ECO:0000256" key="4">
    <source>
        <dbReference type="ARBA" id="ARBA00022679"/>
    </source>
</evidence>
<feature type="binding site" evidence="9">
    <location>
        <position position="287"/>
    </location>
    <ligand>
        <name>ATP</name>
        <dbReference type="ChEBI" id="CHEBI:30616"/>
    </ligand>
</feature>
<comment type="pathway">
    <text evidence="9">Cofactor biosynthesis; thiamine diphosphate biosynthesis.</text>
</comment>
<keyword evidence="2 9" id="KW-0963">Cytoplasm</keyword>
<dbReference type="GO" id="GO:0140741">
    <property type="term" value="F:tRNA-uracil-4 sulfurtransferase activity"/>
    <property type="evidence" value="ECO:0007669"/>
    <property type="project" value="UniProtKB-EC"/>
</dbReference>
<name>A0ABU1EVD3_9STAP</name>
<keyword evidence="4 9" id="KW-0808">Transferase</keyword>
<evidence type="ECO:0000256" key="8">
    <source>
        <dbReference type="ARBA" id="ARBA00022977"/>
    </source>
</evidence>
<dbReference type="EMBL" id="JAVJGV010000001">
    <property type="protein sequence ID" value="MDR5601883.1"/>
    <property type="molecule type" value="Genomic_DNA"/>
</dbReference>
<dbReference type="InterPro" id="IPR004114">
    <property type="entry name" value="THUMP_dom"/>
</dbReference>
<evidence type="ECO:0000256" key="1">
    <source>
        <dbReference type="ARBA" id="ARBA00004496"/>
    </source>
</evidence>
<accession>A0ABU1EVD3</accession>
<comment type="catalytic activity">
    <reaction evidence="9">
        <text>[ThiS sulfur-carrier protein]-C-terminal Gly-Gly-AMP + S-sulfanyl-L-cysteinyl-[cysteine desulfurase] + AH2 = [ThiS sulfur-carrier protein]-C-terminal-Gly-aminoethanethioate + L-cysteinyl-[cysteine desulfurase] + A + AMP + 2 H(+)</text>
        <dbReference type="Rhea" id="RHEA:43340"/>
        <dbReference type="Rhea" id="RHEA-COMP:12157"/>
        <dbReference type="Rhea" id="RHEA-COMP:12158"/>
        <dbReference type="Rhea" id="RHEA-COMP:12910"/>
        <dbReference type="Rhea" id="RHEA-COMP:19908"/>
        <dbReference type="ChEBI" id="CHEBI:13193"/>
        <dbReference type="ChEBI" id="CHEBI:15378"/>
        <dbReference type="ChEBI" id="CHEBI:17499"/>
        <dbReference type="ChEBI" id="CHEBI:29950"/>
        <dbReference type="ChEBI" id="CHEBI:61963"/>
        <dbReference type="ChEBI" id="CHEBI:90618"/>
        <dbReference type="ChEBI" id="CHEBI:232372"/>
        <dbReference type="ChEBI" id="CHEBI:456215"/>
    </reaction>
</comment>
<dbReference type="Gene3D" id="3.30.2130.30">
    <property type="match status" value="1"/>
</dbReference>
<evidence type="ECO:0000256" key="2">
    <source>
        <dbReference type="ARBA" id="ARBA00022490"/>
    </source>
</evidence>
<dbReference type="NCBIfam" id="TIGR00342">
    <property type="entry name" value="tRNA uracil 4-sulfurtransferase ThiI"/>
    <property type="match status" value="1"/>
</dbReference>
<dbReference type="InterPro" id="IPR014729">
    <property type="entry name" value="Rossmann-like_a/b/a_fold"/>
</dbReference>
<dbReference type="InterPro" id="IPR003720">
    <property type="entry name" value="tRNA_STrfase"/>
</dbReference>
<dbReference type="Pfam" id="PF02926">
    <property type="entry name" value="THUMP"/>
    <property type="match status" value="1"/>
</dbReference>
<dbReference type="Gene3D" id="3.40.50.620">
    <property type="entry name" value="HUPs"/>
    <property type="match status" value="1"/>
</dbReference>
<keyword evidence="7 9" id="KW-0694">RNA-binding</keyword>
<evidence type="ECO:0000256" key="7">
    <source>
        <dbReference type="ARBA" id="ARBA00022884"/>
    </source>
</evidence>
<dbReference type="EC" id="2.8.1.4" evidence="9"/>
<dbReference type="InterPro" id="IPR050102">
    <property type="entry name" value="tRNA_sulfurtransferase_ThiI"/>
</dbReference>
<keyword evidence="6 9" id="KW-0067">ATP-binding</keyword>
<dbReference type="Pfam" id="PF02568">
    <property type="entry name" value="ThiI"/>
    <property type="match status" value="1"/>
</dbReference>
<sequence length="406" mass="45937">MIYDHILVRYGELTLKGGNRKTFVSQLRSNVKRALMPLQGYDVKANRDRMYIQLEPNADIEEMMSRISKVFGVHSISPVLKIEKSMDAVYQHAKLFAESYQEGDTFKIDVKRSDKSFEHETFAIQRMVGGEVLKSTPQLKVDVKNPNHEIKIEVRKDAIYMYDRIIPAIGGLPVGTGGKTLLMLSGGIDSPVAGMEVMRRGVTIEAIHFHSPPFTSEKAKEKVIELTRIMAERVGTIKLHIVPFTEVQKQIHKVVNERYTMTSTRRMMLRIADKVVHNIGADAIVNGENLGQVASQTLKSMYAINAVTSTPILRPLLTLDKEEIIKKAKAIGTFETSIQPYEDCCTIFTPKNPITEPQFDKVVQYESGFDFEDMINKAVENIETIVVDKNYNAYQAEQEAWDGDLF</sequence>
<dbReference type="InterPro" id="IPR020536">
    <property type="entry name" value="ThiI_AANH"/>
</dbReference>
<keyword evidence="3 9" id="KW-0820">tRNA-binding</keyword>
<dbReference type="PROSITE" id="PS51165">
    <property type="entry name" value="THUMP"/>
    <property type="match status" value="1"/>
</dbReference>
<keyword evidence="5 9" id="KW-0547">Nucleotide-binding</keyword>
<evidence type="ECO:0000313" key="11">
    <source>
        <dbReference type="EMBL" id="MDR5601883.1"/>
    </source>
</evidence>
<evidence type="ECO:0000259" key="10">
    <source>
        <dbReference type="PROSITE" id="PS51165"/>
    </source>
</evidence>
<evidence type="ECO:0000256" key="5">
    <source>
        <dbReference type="ARBA" id="ARBA00022741"/>
    </source>
</evidence>
<dbReference type="CDD" id="cd11716">
    <property type="entry name" value="THUMP_ThiI"/>
    <property type="match status" value="1"/>
</dbReference>
<feature type="domain" description="THUMP" evidence="10">
    <location>
        <begin position="61"/>
        <end position="165"/>
    </location>
</feature>
<dbReference type="HAMAP" id="MF_00021">
    <property type="entry name" value="ThiI"/>
    <property type="match status" value="1"/>
</dbReference>
<feature type="binding site" evidence="9">
    <location>
        <begin position="183"/>
        <end position="184"/>
    </location>
    <ligand>
        <name>ATP</name>
        <dbReference type="ChEBI" id="CHEBI:30616"/>
    </ligand>
</feature>
<evidence type="ECO:0000256" key="3">
    <source>
        <dbReference type="ARBA" id="ARBA00022555"/>
    </source>
</evidence>
<comment type="catalytic activity">
    <reaction evidence="9">
        <text>[ThiI sulfur-carrier protein]-S-sulfanyl-L-cysteine + a uridine in tRNA + 2 reduced [2Fe-2S]-[ferredoxin] + ATP + H(+) = [ThiI sulfur-carrier protein]-L-cysteine + a 4-thiouridine in tRNA + 2 oxidized [2Fe-2S]-[ferredoxin] + AMP + diphosphate</text>
        <dbReference type="Rhea" id="RHEA:24176"/>
        <dbReference type="Rhea" id="RHEA-COMP:10000"/>
        <dbReference type="Rhea" id="RHEA-COMP:10001"/>
        <dbReference type="Rhea" id="RHEA-COMP:13337"/>
        <dbReference type="Rhea" id="RHEA-COMP:13338"/>
        <dbReference type="Rhea" id="RHEA-COMP:13339"/>
        <dbReference type="Rhea" id="RHEA-COMP:13340"/>
        <dbReference type="ChEBI" id="CHEBI:15378"/>
        <dbReference type="ChEBI" id="CHEBI:29950"/>
        <dbReference type="ChEBI" id="CHEBI:30616"/>
        <dbReference type="ChEBI" id="CHEBI:33019"/>
        <dbReference type="ChEBI" id="CHEBI:33737"/>
        <dbReference type="ChEBI" id="CHEBI:33738"/>
        <dbReference type="ChEBI" id="CHEBI:61963"/>
        <dbReference type="ChEBI" id="CHEBI:65315"/>
        <dbReference type="ChEBI" id="CHEBI:136798"/>
        <dbReference type="ChEBI" id="CHEBI:456215"/>
        <dbReference type="EC" id="2.8.1.4"/>
    </reaction>
</comment>
<gene>
    <name evidence="9 11" type="primary">thiI</name>
    <name evidence="11" type="ORF">RCO12_00395</name>
</gene>
<dbReference type="PANTHER" id="PTHR43209:SF1">
    <property type="entry name" value="TRNA SULFURTRANSFERASE"/>
    <property type="match status" value="1"/>
</dbReference>